<evidence type="ECO:0000256" key="1">
    <source>
        <dbReference type="SAM" id="MobiDB-lite"/>
    </source>
</evidence>
<comment type="caution">
    <text evidence="2">The sequence shown here is derived from an EMBL/GenBank/DDBJ whole genome shotgun (WGS) entry which is preliminary data.</text>
</comment>
<feature type="region of interest" description="Disordered" evidence="1">
    <location>
        <begin position="201"/>
        <end position="224"/>
    </location>
</feature>
<reference evidence="2 3" key="1">
    <citation type="submission" date="2021-03" db="EMBL/GenBank/DDBJ databases">
        <title>Sequencing the genomes of 1000 actinobacteria strains.</title>
        <authorList>
            <person name="Klenk H.-P."/>
        </authorList>
    </citation>
    <scope>NUCLEOTIDE SEQUENCE [LARGE SCALE GENOMIC DNA]</scope>
    <source>
        <strain evidence="2 3">DSM 15797</strain>
    </source>
</reference>
<gene>
    <name evidence="2" type="ORF">JOF47_000510</name>
</gene>
<name>A0ABS4XBC2_9MICC</name>
<evidence type="ECO:0000313" key="2">
    <source>
        <dbReference type="EMBL" id="MBP2384999.1"/>
    </source>
</evidence>
<dbReference type="Proteomes" id="UP001296993">
    <property type="component" value="Unassembled WGS sequence"/>
</dbReference>
<protein>
    <recommendedName>
        <fullName evidence="4">Secreted protein</fullName>
    </recommendedName>
</protein>
<evidence type="ECO:0000313" key="3">
    <source>
        <dbReference type="Proteomes" id="UP001296993"/>
    </source>
</evidence>
<dbReference type="EMBL" id="JAGIOF010000001">
    <property type="protein sequence ID" value="MBP2384999.1"/>
    <property type="molecule type" value="Genomic_DNA"/>
</dbReference>
<accession>A0ABS4XBC2</accession>
<organism evidence="2 3">
    <name type="scientific">Paeniglutamicibacter kerguelensis</name>
    <dbReference type="NCBI Taxonomy" id="254788"/>
    <lineage>
        <taxon>Bacteria</taxon>
        <taxon>Bacillati</taxon>
        <taxon>Actinomycetota</taxon>
        <taxon>Actinomycetes</taxon>
        <taxon>Micrococcales</taxon>
        <taxon>Micrococcaceae</taxon>
        <taxon>Paeniglutamicibacter</taxon>
    </lineage>
</organism>
<evidence type="ECO:0008006" key="4">
    <source>
        <dbReference type="Google" id="ProtNLM"/>
    </source>
</evidence>
<sequence length="224" mass="23790">MTMGMARQLQRFCLNSAGLSCWPCLVMPLVLARASSSAKVAMMTMSGDGRPVGFFGLLARPLDFRRLSRPCRWRCGGVSPSAPGALWLRTSNGSDMGVDVAGCGVGCPDSFPSVIAASSSGVARGLSWEADVASRKSGKVVRVAVAGVDSEPQLVPWAEDAPESMSGTDELRGEPPNGDCRSRASRSPAFVRGLSVWAQSERMNSASPGRVRRRNSTVPEFIPR</sequence>
<feature type="region of interest" description="Disordered" evidence="1">
    <location>
        <begin position="157"/>
        <end position="186"/>
    </location>
</feature>
<proteinExistence type="predicted"/>
<keyword evidence="3" id="KW-1185">Reference proteome</keyword>